<name>A0ABY9E6Y5_9SPIR</name>
<proteinExistence type="predicted"/>
<evidence type="ECO:0000313" key="2">
    <source>
        <dbReference type="Proteomes" id="UP001321460"/>
    </source>
</evidence>
<gene>
    <name evidence="1" type="ORF">TPLL2_1017a</name>
</gene>
<protein>
    <submittedName>
        <fullName evidence="1">Uncharacterized protein</fullName>
    </submittedName>
</protein>
<dbReference type="Proteomes" id="UP001321460">
    <property type="component" value="Chromosome"/>
</dbReference>
<evidence type="ECO:0000313" key="1">
    <source>
        <dbReference type="EMBL" id="WKC72871.1"/>
    </source>
</evidence>
<reference evidence="1 2" key="1">
    <citation type="submission" date="2022-05" db="EMBL/GenBank/DDBJ databases">
        <title>Treponema leporis L2 test.</title>
        <authorList>
            <person name="Cejkova D."/>
        </authorList>
    </citation>
    <scope>NUCLEOTIDE SEQUENCE [LARGE SCALE GENOMIC DNA]</scope>
    <source>
        <strain evidence="1 2">L2</strain>
    </source>
</reference>
<dbReference type="EMBL" id="CP097901">
    <property type="protein sequence ID" value="WKC72871.1"/>
    <property type="molecule type" value="Genomic_DNA"/>
</dbReference>
<accession>A0ABY9E6Y5</accession>
<organism evidence="1 2">
    <name type="scientific">Treponema paraluiscuniculi</name>
    <dbReference type="NCBI Taxonomy" id="53435"/>
    <lineage>
        <taxon>Bacteria</taxon>
        <taxon>Pseudomonadati</taxon>
        <taxon>Spirochaetota</taxon>
        <taxon>Spirochaetia</taxon>
        <taxon>Spirochaetales</taxon>
        <taxon>Treponemataceae</taxon>
        <taxon>Treponema</taxon>
    </lineage>
</organism>
<sequence>MCVLLIFFKGAKLSCERLEVCANSVKDLVARLLRESPFLFPV</sequence>
<keyword evidence="2" id="KW-1185">Reference proteome</keyword>